<dbReference type="PANTHER" id="PTHR12697">
    <property type="entry name" value="PBS LYASE HEAT-LIKE PROTEIN"/>
    <property type="match status" value="1"/>
</dbReference>
<dbReference type="Pfam" id="PF13646">
    <property type="entry name" value="HEAT_2"/>
    <property type="match status" value="4"/>
</dbReference>
<dbReference type="Proteomes" id="UP001251528">
    <property type="component" value="Unassembled WGS sequence"/>
</dbReference>
<dbReference type="PROSITE" id="PS50077">
    <property type="entry name" value="HEAT_REPEAT"/>
    <property type="match status" value="1"/>
</dbReference>
<dbReference type="SMART" id="SM00567">
    <property type="entry name" value="EZ_HEAT"/>
    <property type="match status" value="13"/>
</dbReference>
<dbReference type="InterPro" id="IPR004155">
    <property type="entry name" value="PBS_lyase_HEAT"/>
</dbReference>
<dbReference type="SUPFAM" id="SSF52540">
    <property type="entry name" value="P-loop containing nucleoside triphosphate hydrolases"/>
    <property type="match status" value="1"/>
</dbReference>
<accession>A0AAJ0CRG8</accession>
<feature type="domain" description="NACHT" evidence="3">
    <location>
        <begin position="134"/>
        <end position="273"/>
    </location>
</feature>
<dbReference type="Pfam" id="PF05729">
    <property type="entry name" value="NACHT"/>
    <property type="match status" value="1"/>
</dbReference>
<dbReference type="GO" id="GO:0016491">
    <property type="term" value="F:oxidoreductase activity"/>
    <property type="evidence" value="ECO:0007669"/>
    <property type="project" value="TreeGrafter"/>
</dbReference>
<dbReference type="PANTHER" id="PTHR12697:SF5">
    <property type="entry name" value="DEOXYHYPUSINE HYDROXYLASE"/>
    <property type="match status" value="1"/>
</dbReference>
<dbReference type="SUPFAM" id="SSF48371">
    <property type="entry name" value="ARM repeat"/>
    <property type="match status" value="1"/>
</dbReference>
<gene>
    <name evidence="4" type="ORF">QQS21_005659</name>
</gene>
<feature type="repeat" description="HEAT" evidence="2">
    <location>
        <begin position="894"/>
        <end position="930"/>
    </location>
</feature>
<evidence type="ECO:0000256" key="2">
    <source>
        <dbReference type="PROSITE-ProRule" id="PRU00103"/>
    </source>
</evidence>
<evidence type="ECO:0000256" key="1">
    <source>
        <dbReference type="ARBA" id="ARBA00045876"/>
    </source>
</evidence>
<protein>
    <recommendedName>
        <fullName evidence="3">NACHT domain-containing protein</fullName>
    </recommendedName>
</protein>
<reference evidence="4" key="1">
    <citation type="submission" date="2023-06" db="EMBL/GenBank/DDBJ databases">
        <title>Conoideocrella luteorostrata (Hypocreales: Clavicipitaceae), a potential biocontrol fungus for elongate hemlock scale in United States Christmas tree production areas.</title>
        <authorList>
            <person name="Barrett H."/>
            <person name="Lovett B."/>
            <person name="Macias A.M."/>
            <person name="Stajich J.E."/>
            <person name="Kasson M.T."/>
        </authorList>
    </citation>
    <scope>NUCLEOTIDE SEQUENCE</scope>
    <source>
        <strain evidence="4">ARSEF 14590</strain>
    </source>
</reference>
<dbReference type="PROSITE" id="PS50837">
    <property type="entry name" value="NACHT"/>
    <property type="match status" value="1"/>
</dbReference>
<dbReference type="InterPro" id="IPR011989">
    <property type="entry name" value="ARM-like"/>
</dbReference>
<dbReference type="Gene3D" id="3.40.50.300">
    <property type="entry name" value="P-loop containing nucleotide triphosphate hydrolases"/>
    <property type="match status" value="1"/>
</dbReference>
<dbReference type="InterPro" id="IPR007111">
    <property type="entry name" value="NACHT_NTPase"/>
</dbReference>
<evidence type="ECO:0000313" key="5">
    <source>
        <dbReference type="Proteomes" id="UP001251528"/>
    </source>
</evidence>
<dbReference type="EMBL" id="JASWJB010000097">
    <property type="protein sequence ID" value="KAK2598182.1"/>
    <property type="molecule type" value="Genomic_DNA"/>
</dbReference>
<proteinExistence type="predicted"/>
<dbReference type="InterPro" id="IPR003593">
    <property type="entry name" value="AAA+_ATPase"/>
</dbReference>
<dbReference type="SMART" id="SM00382">
    <property type="entry name" value="AAA"/>
    <property type="match status" value="1"/>
</dbReference>
<dbReference type="InterPro" id="IPR016024">
    <property type="entry name" value="ARM-type_fold"/>
</dbReference>
<comment type="caution">
    <text evidence="4">The sequence shown here is derived from an EMBL/GenBank/DDBJ whole genome shotgun (WGS) entry which is preliminary data.</text>
</comment>
<organism evidence="4 5">
    <name type="scientific">Conoideocrella luteorostrata</name>
    <dbReference type="NCBI Taxonomy" id="1105319"/>
    <lineage>
        <taxon>Eukaryota</taxon>
        <taxon>Fungi</taxon>
        <taxon>Dikarya</taxon>
        <taxon>Ascomycota</taxon>
        <taxon>Pezizomycotina</taxon>
        <taxon>Sordariomycetes</taxon>
        <taxon>Hypocreomycetidae</taxon>
        <taxon>Hypocreales</taxon>
        <taxon>Clavicipitaceae</taxon>
        <taxon>Conoideocrella</taxon>
    </lineage>
</organism>
<dbReference type="Pfam" id="PF23238">
    <property type="entry name" value="DUF7068"/>
    <property type="match status" value="1"/>
</dbReference>
<sequence length="1305" mass="145987">MNKFPSHNDPDYRKVAGKLEQFLQGIRKGTVLERADAYIRDKHYTTERLKIERLSGESLPMEQCYINLAIVEKLSENTDRSEEGQRGADLATQSSSFSVFARQKVETLDRAIQVEFATIFNERRRPNGDRIKPRRILIRGRAGMGKTTLCKKIVHEFAKGTWNEWSKLFNRVLWIPLRNLKLLERRQVPGYNHEDLFYHEYFSGVGQEEGHCLARELWRAIRDFRGNGGNGSLFILDGLDEVYQDLEHADAMSQFLKDLMKQPNVLITSRPSAPAPPDMDLELETVGFYPEQVKDYIEHAFTDRVKKITDITKVNEVQSFLREHWLIEGLTRIPIQLDALCYTWDDLKPEGLPNTMTGMYRLIELKLWKKDVIRLEKKHDGKLVTPSQITTSDVEDFVQDEVCFLEGLAFTGLYNNAIDFTSNNREVISKQFKSQGILLDKTLPCLSFVRTSDLSSKSGRQNYHFIHLTFQEYFAARYFIRQWHATRPLKCLELSSVKINETDPVLFLRKHKYTARYDIFWRFVTGLLDTTRQASPFINLIEKEPLDLLGPTHQRLVMHCLSEISSNLGIQKNFEARLSQWLLFEHDLTGYSHLARELECPEDSILKVLKTDSGGVRIGVLQALEYRRTHLSDAAITALTELLRDNEWQARNSAAKALGRQSSLSDPAITALTELLQDEWTVRSSAAEALCRQLNLLESAVIDLIALLQDDTWNAILDGARHFGRRSILRGSTITTLIDIAQKNEWNFRSSAAKVLGRQSNLLDPAMPALTLLLRDFKRQGRSPAAEAFGLSDATIATLVAMLQDDKWNVRYSVAEALGFQSNPSDPAITALTALLQDDNRDVQFTAASALGRRSNLSDPAIKTLTALLQDNKSNVRSSAAEVLGHQSNLLDPAITALAALLRDDEWDVRYTAAEALGRQSNLSNPAITALTELLQDDVSIVRSSAAEALGRQSNLSDPAITALTELLQHDRPSVRYAAAKAFGGQSNLSDPTITALTALLQQNDWLVQCAAAEAFGGRSNLSDPTITALTELLRDNKWEVRRSAASAFGRQSNLSDPAITALTALTELLQDDYPAVQYTAASALGRQSNLPDPAITALTALLQDNKSNVRSSAAEVLSHQSNLSDPAITALTKLLPDDELSIQYAAAQAIGIQSNLSDPVITAITALLQHDKWNVRSSVARVLGYQSNLSDKILEIKGLLLAFELPSKSMSRTFLHSQFLKSFYGSLICRSFREQLSLYVDSGSCCIINQPSGLRMASIAGNGADDQFRTALADGRQLWNINGYKLWDNLGDDAVRNDGPGTLR</sequence>
<name>A0AAJ0CRG8_9HYPO</name>
<dbReference type="InterPro" id="IPR027417">
    <property type="entry name" value="P-loop_NTPase"/>
</dbReference>
<dbReference type="InterPro" id="IPR055496">
    <property type="entry name" value="DUF7068"/>
</dbReference>
<comment type="function">
    <text evidence="1">Catalyzes the hydroxylation of the N(6)-(4-aminobutyl)-L-lysine intermediate produced by deoxyhypusine synthase/DHPS on a critical lysine of the eukaryotic translation initiation factor 5A/eIF-5A. This is the second step of the post-translational modification of that lysine into an unusual amino acid residue named hypusine. Hypusination is unique to mature eIF-5A factor and is essential for its function.</text>
</comment>
<dbReference type="InterPro" id="IPR021133">
    <property type="entry name" value="HEAT_type_2"/>
</dbReference>
<keyword evidence="5" id="KW-1185">Reference proteome</keyword>
<evidence type="ECO:0000313" key="4">
    <source>
        <dbReference type="EMBL" id="KAK2598182.1"/>
    </source>
</evidence>
<dbReference type="Gene3D" id="1.25.10.10">
    <property type="entry name" value="Leucine-rich Repeat Variant"/>
    <property type="match status" value="5"/>
</dbReference>
<evidence type="ECO:0000259" key="3">
    <source>
        <dbReference type="PROSITE" id="PS50837"/>
    </source>
</evidence>